<dbReference type="InterPro" id="IPR023459">
    <property type="entry name" value="Tscrpt_elong_fac_GreA/B_fam"/>
</dbReference>
<dbReference type="Gene3D" id="3.10.50.30">
    <property type="entry name" value="Transcription elongation factor, GreA/GreB, C-terminal domain"/>
    <property type="match status" value="1"/>
</dbReference>
<sequence>MLLTMSVAFTREEDLEATAADLADRPISPHPNLVTPEGLAAIEAELASARAAYTAAQVQGSIESDRTAIARATRDLRYWSARRASAQLIAPTEDDGAVRFGGSVSIEREDGRAQTWRIVGEDEADPAAGSVSHVSPLARAVMGKRVGDEVTVAGQSAEIVAVG</sequence>
<dbReference type="Pfam" id="PF01272">
    <property type="entry name" value="GreA_GreB"/>
    <property type="match status" value="1"/>
</dbReference>
<dbReference type="EMBL" id="UAQP01000014">
    <property type="protein sequence ID" value="SPU54711.1"/>
    <property type="molecule type" value="Genomic_DNA"/>
</dbReference>
<dbReference type="InterPro" id="IPR001437">
    <property type="entry name" value="Tscrpt_elong_fac_GreA/B_C"/>
</dbReference>
<accession>A0A2X1CKF9</accession>
<evidence type="ECO:0000259" key="1">
    <source>
        <dbReference type="Pfam" id="PF01272"/>
    </source>
</evidence>
<dbReference type="AlphaFoldDB" id="A0A2X1CKF9"/>
<dbReference type="Proteomes" id="UP000251186">
    <property type="component" value="Unassembled WGS sequence"/>
</dbReference>
<dbReference type="InterPro" id="IPR036953">
    <property type="entry name" value="GreA/GreB_C_sf"/>
</dbReference>
<dbReference type="NCBIfam" id="NF004973">
    <property type="entry name" value="PRK06342.1"/>
    <property type="match status" value="1"/>
</dbReference>
<dbReference type="SUPFAM" id="SSF54534">
    <property type="entry name" value="FKBP-like"/>
    <property type="match status" value="1"/>
</dbReference>
<organism evidence="2 3">
    <name type="scientific">Brevundimonas vesicularis</name>
    <name type="common">Pseudomonas vesicularis</name>
    <dbReference type="NCBI Taxonomy" id="41276"/>
    <lineage>
        <taxon>Bacteria</taxon>
        <taxon>Pseudomonadati</taxon>
        <taxon>Pseudomonadota</taxon>
        <taxon>Alphaproteobacteria</taxon>
        <taxon>Caulobacterales</taxon>
        <taxon>Caulobacteraceae</taxon>
        <taxon>Brevundimonas</taxon>
    </lineage>
</organism>
<dbReference type="GO" id="GO:0006354">
    <property type="term" value="P:DNA-templated transcription elongation"/>
    <property type="evidence" value="ECO:0007669"/>
    <property type="project" value="TreeGrafter"/>
</dbReference>
<evidence type="ECO:0000313" key="2">
    <source>
        <dbReference type="EMBL" id="SPU54711.1"/>
    </source>
</evidence>
<name>A0A2X1CKF9_BREVE</name>
<evidence type="ECO:0000313" key="3">
    <source>
        <dbReference type="Proteomes" id="UP000251186"/>
    </source>
</evidence>
<reference evidence="2 3" key="1">
    <citation type="submission" date="2018-06" db="EMBL/GenBank/DDBJ databases">
        <authorList>
            <consortium name="Pathogen Informatics"/>
            <person name="Doyle S."/>
        </authorList>
    </citation>
    <scope>NUCLEOTIDE SEQUENCE [LARGE SCALE GENOMIC DNA]</scope>
    <source>
        <strain evidence="2 3">NCTC11166</strain>
    </source>
</reference>
<dbReference type="GO" id="GO:0003677">
    <property type="term" value="F:DNA binding"/>
    <property type="evidence" value="ECO:0007669"/>
    <property type="project" value="InterPro"/>
</dbReference>
<dbReference type="PANTHER" id="PTHR30437">
    <property type="entry name" value="TRANSCRIPTION ELONGATION FACTOR GREA"/>
    <property type="match status" value="1"/>
</dbReference>
<gene>
    <name evidence="2" type="primary">greA_1</name>
    <name evidence="2" type="ORF">NCTC11166_02097</name>
</gene>
<proteinExistence type="predicted"/>
<protein>
    <submittedName>
        <fullName evidence="2">Transcript cleavage factor greA</fullName>
    </submittedName>
</protein>
<dbReference type="PANTHER" id="PTHR30437:SF6">
    <property type="entry name" value="TRANSCRIPTION ELONGATION FACTOR GREB"/>
    <property type="match status" value="1"/>
</dbReference>
<dbReference type="GO" id="GO:0070063">
    <property type="term" value="F:RNA polymerase binding"/>
    <property type="evidence" value="ECO:0007669"/>
    <property type="project" value="InterPro"/>
</dbReference>
<dbReference type="GO" id="GO:0032784">
    <property type="term" value="P:regulation of DNA-templated transcription elongation"/>
    <property type="evidence" value="ECO:0007669"/>
    <property type="project" value="InterPro"/>
</dbReference>
<feature type="domain" description="Transcription elongation factor GreA/GreB C-terminal" evidence="1">
    <location>
        <begin position="95"/>
        <end position="157"/>
    </location>
</feature>